<dbReference type="AlphaFoldDB" id="A0A0D3I8T9"/>
<proteinExistence type="predicted"/>
<keyword evidence="3" id="KW-1185">Reference proteome</keyword>
<feature type="compositionally biased region" description="Basic and acidic residues" evidence="1">
    <location>
        <begin position="84"/>
        <end position="94"/>
    </location>
</feature>
<dbReference type="PaxDb" id="2903-EOD07674"/>
<evidence type="ECO:0000313" key="3">
    <source>
        <dbReference type="Proteomes" id="UP000013827"/>
    </source>
</evidence>
<reference evidence="2" key="2">
    <citation type="submission" date="2024-10" db="UniProtKB">
        <authorList>
            <consortium name="EnsemblProtists"/>
        </authorList>
    </citation>
    <scope>IDENTIFICATION</scope>
</reference>
<dbReference type="HOGENOM" id="CLU_2390642_0_0_1"/>
<reference evidence="3" key="1">
    <citation type="journal article" date="2013" name="Nature">
        <title>Pan genome of the phytoplankton Emiliania underpins its global distribution.</title>
        <authorList>
            <person name="Read B.A."/>
            <person name="Kegel J."/>
            <person name="Klute M.J."/>
            <person name="Kuo A."/>
            <person name="Lefebvre S.C."/>
            <person name="Maumus F."/>
            <person name="Mayer C."/>
            <person name="Miller J."/>
            <person name="Monier A."/>
            <person name="Salamov A."/>
            <person name="Young J."/>
            <person name="Aguilar M."/>
            <person name="Claverie J.M."/>
            <person name="Frickenhaus S."/>
            <person name="Gonzalez K."/>
            <person name="Herman E.K."/>
            <person name="Lin Y.C."/>
            <person name="Napier J."/>
            <person name="Ogata H."/>
            <person name="Sarno A.F."/>
            <person name="Shmutz J."/>
            <person name="Schroeder D."/>
            <person name="de Vargas C."/>
            <person name="Verret F."/>
            <person name="von Dassow P."/>
            <person name="Valentin K."/>
            <person name="Van de Peer Y."/>
            <person name="Wheeler G."/>
            <person name="Dacks J.B."/>
            <person name="Delwiche C.F."/>
            <person name="Dyhrman S.T."/>
            <person name="Glockner G."/>
            <person name="John U."/>
            <person name="Richards T."/>
            <person name="Worden A.Z."/>
            <person name="Zhang X."/>
            <person name="Grigoriev I.V."/>
            <person name="Allen A.E."/>
            <person name="Bidle K."/>
            <person name="Borodovsky M."/>
            <person name="Bowler C."/>
            <person name="Brownlee C."/>
            <person name="Cock J.M."/>
            <person name="Elias M."/>
            <person name="Gladyshev V.N."/>
            <person name="Groth M."/>
            <person name="Guda C."/>
            <person name="Hadaegh A."/>
            <person name="Iglesias-Rodriguez M.D."/>
            <person name="Jenkins J."/>
            <person name="Jones B.M."/>
            <person name="Lawson T."/>
            <person name="Leese F."/>
            <person name="Lindquist E."/>
            <person name="Lobanov A."/>
            <person name="Lomsadze A."/>
            <person name="Malik S.B."/>
            <person name="Marsh M.E."/>
            <person name="Mackinder L."/>
            <person name="Mock T."/>
            <person name="Mueller-Roeber B."/>
            <person name="Pagarete A."/>
            <person name="Parker M."/>
            <person name="Probert I."/>
            <person name="Quesneville H."/>
            <person name="Raines C."/>
            <person name="Rensing S.A."/>
            <person name="Riano-Pachon D.M."/>
            <person name="Richier S."/>
            <person name="Rokitta S."/>
            <person name="Shiraiwa Y."/>
            <person name="Soanes D.M."/>
            <person name="van der Giezen M."/>
            <person name="Wahlund T.M."/>
            <person name="Williams B."/>
            <person name="Wilson W."/>
            <person name="Wolfe G."/>
            <person name="Wurch L.L."/>
        </authorList>
    </citation>
    <scope>NUCLEOTIDE SEQUENCE</scope>
</reference>
<protein>
    <submittedName>
        <fullName evidence="2">Uncharacterized protein</fullName>
    </submittedName>
</protein>
<dbReference type="RefSeq" id="XP_005760103.1">
    <property type="nucleotide sequence ID" value="XM_005760046.1"/>
</dbReference>
<dbReference type="GeneID" id="17253785"/>
<dbReference type="Proteomes" id="UP000013827">
    <property type="component" value="Unassembled WGS sequence"/>
</dbReference>
<organism evidence="2 3">
    <name type="scientific">Emiliania huxleyi (strain CCMP1516)</name>
    <dbReference type="NCBI Taxonomy" id="280463"/>
    <lineage>
        <taxon>Eukaryota</taxon>
        <taxon>Haptista</taxon>
        <taxon>Haptophyta</taxon>
        <taxon>Prymnesiophyceae</taxon>
        <taxon>Isochrysidales</taxon>
        <taxon>Noelaerhabdaceae</taxon>
        <taxon>Emiliania</taxon>
    </lineage>
</organism>
<dbReference type="EnsemblProtists" id="EOD07674">
    <property type="protein sequence ID" value="EOD07674"/>
    <property type="gene ID" value="EMIHUDRAFT_438485"/>
</dbReference>
<feature type="region of interest" description="Disordered" evidence="1">
    <location>
        <begin position="49"/>
        <end position="94"/>
    </location>
</feature>
<evidence type="ECO:0000256" key="1">
    <source>
        <dbReference type="SAM" id="MobiDB-lite"/>
    </source>
</evidence>
<sequence length="94" mass="10818">MLPSKPHMRRTCSSLTCSWFRALQPSRKQHQGHGRGALGGPQEQLVYQDARSVPLQSRARGRDGPGWRHCRQRLPDGGLHLRQQHQERWGRSNC</sequence>
<accession>A0A0D3I8T9</accession>
<dbReference type="KEGG" id="ehx:EMIHUDRAFT_438485"/>
<evidence type="ECO:0000313" key="2">
    <source>
        <dbReference type="EnsemblProtists" id="EOD07674"/>
    </source>
</evidence>
<name>A0A0D3I8T9_EMIH1</name>